<dbReference type="HAMAP" id="MF_00283">
    <property type="entry name" value="Phe_tRNA_synth_beta1"/>
    <property type="match status" value="1"/>
</dbReference>
<dbReference type="SMART" id="SM00874">
    <property type="entry name" value="B5"/>
    <property type="match status" value="1"/>
</dbReference>
<dbReference type="CDD" id="cd00769">
    <property type="entry name" value="PheRS_beta_core"/>
    <property type="match status" value="1"/>
</dbReference>
<keyword evidence="4 15" id="KW-0963">Cytoplasm</keyword>
<dbReference type="Pfam" id="PF03484">
    <property type="entry name" value="B5"/>
    <property type="match status" value="1"/>
</dbReference>
<dbReference type="InterPro" id="IPR009061">
    <property type="entry name" value="DNA-bd_dom_put_sf"/>
</dbReference>
<dbReference type="RefSeq" id="WP_115936123.1">
    <property type="nucleotide sequence ID" value="NZ_QRDW01000003.1"/>
</dbReference>
<comment type="caution">
    <text evidence="20">The sequence shown here is derived from an EMBL/GenBank/DDBJ whole genome shotgun (WGS) entry which is preliminary data.</text>
</comment>
<dbReference type="InterPro" id="IPR041616">
    <property type="entry name" value="PheRS_beta_core"/>
</dbReference>
<dbReference type="InterPro" id="IPR036690">
    <property type="entry name" value="Fdx_antiC-bd_sf"/>
</dbReference>
<dbReference type="Gene3D" id="3.50.40.10">
    <property type="entry name" value="Phenylalanyl-trna Synthetase, Chain B, domain 3"/>
    <property type="match status" value="1"/>
</dbReference>
<evidence type="ECO:0000256" key="12">
    <source>
        <dbReference type="ARBA" id="ARBA00022917"/>
    </source>
</evidence>
<dbReference type="GO" id="GO:0006432">
    <property type="term" value="P:phenylalanyl-tRNA aminoacylation"/>
    <property type="evidence" value="ECO:0007669"/>
    <property type="project" value="UniProtKB-UniRule"/>
</dbReference>
<dbReference type="InterPro" id="IPR012340">
    <property type="entry name" value="NA-bd_OB-fold"/>
</dbReference>
<keyword evidence="21" id="KW-1185">Reference proteome</keyword>
<dbReference type="Gene3D" id="3.30.930.10">
    <property type="entry name" value="Bira Bifunctional Protein, Domain 2"/>
    <property type="match status" value="1"/>
</dbReference>
<proteinExistence type="inferred from homology"/>
<dbReference type="Gene3D" id="2.40.50.140">
    <property type="entry name" value="Nucleic acid-binding proteins"/>
    <property type="match status" value="1"/>
</dbReference>
<dbReference type="InterPro" id="IPR002547">
    <property type="entry name" value="tRNA-bd_dom"/>
</dbReference>
<feature type="binding site" evidence="15">
    <location>
        <position position="464"/>
    </location>
    <ligand>
        <name>Mg(2+)</name>
        <dbReference type="ChEBI" id="CHEBI:18420"/>
        <note>shared with alpha subunit</note>
    </ligand>
</feature>
<comment type="subunit">
    <text evidence="3 15">Tetramer of two alpha and two beta subunits.</text>
</comment>
<dbReference type="FunFam" id="2.40.50.140:FF:000045">
    <property type="entry name" value="Phenylalanine--tRNA ligase beta subunit"/>
    <property type="match status" value="1"/>
</dbReference>
<keyword evidence="12 15" id="KW-0648">Protein biosynthesis</keyword>
<keyword evidence="11 16" id="KW-0694">RNA-binding</keyword>
<evidence type="ECO:0000259" key="17">
    <source>
        <dbReference type="PROSITE" id="PS50886"/>
    </source>
</evidence>
<comment type="subcellular location">
    <subcellularLocation>
        <location evidence="1 15">Cytoplasm</location>
    </subcellularLocation>
</comment>
<dbReference type="InterPro" id="IPR045864">
    <property type="entry name" value="aa-tRNA-synth_II/BPL/LPL"/>
</dbReference>
<evidence type="ECO:0000313" key="20">
    <source>
        <dbReference type="EMBL" id="RED51209.1"/>
    </source>
</evidence>
<evidence type="ECO:0000256" key="5">
    <source>
        <dbReference type="ARBA" id="ARBA00022555"/>
    </source>
</evidence>
<feature type="domain" description="B5" evidence="19">
    <location>
        <begin position="401"/>
        <end position="476"/>
    </location>
</feature>
<dbReference type="GO" id="GO:0009328">
    <property type="term" value="C:phenylalanine-tRNA ligase complex"/>
    <property type="evidence" value="ECO:0007669"/>
    <property type="project" value="TreeGrafter"/>
</dbReference>
<dbReference type="InterPro" id="IPR005121">
    <property type="entry name" value="Fdx_antiC-bd"/>
</dbReference>
<dbReference type="InterPro" id="IPR005146">
    <property type="entry name" value="B3/B4_tRNA-bd"/>
</dbReference>
<name>A0A3D9HP14_9PROT</name>
<evidence type="ECO:0000256" key="16">
    <source>
        <dbReference type="PROSITE-ProRule" id="PRU00209"/>
    </source>
</evidence>
<evidence type="ECO:0000256" key="1">
    <source>
        <dbReference type="ARBA" id="ARBA00004496"/>
    </source>
</evidence>
<evidence type="ECO:0000256" key="15">
    <source>
        <dbReference type="HAMAP-Rule" id="MF_00283"/>
    </source>
</evidence>
<dbReference type="AlphaFoldDB" id="A0A3D9HP14"/>
<dbReference type="NCBIfam" id="TIGR00472">
    <property type="entry name" value="pheT_bact"/>
    <property type="match status" value="1"/>
</dbReference>
<evidence type="ECO:0000256" key="7">
    <source>
        <dbReference type="ARBA" id="ARBA00022723"/>
    </source>
</evidence>
<comment type="catalytic activity">
    <reaction evidence="14 15">
        <text>tRNA(Phe) + L-phenylalanine + ATP = L-phenylalanyl-tRNA(Phe) + AMP + diphosphate + H(+)</text>
        <dbReference type="Rhea" id="RHEA:19413"/>
        <dbReference type="Rhea" id="RHEA-COMP:9668"/>
        <dbReference type="Rhea" id="RHEA-COMP:9699"/>
        <dbReference type="ChEBI" id="CHEBI:15378"/>
        <dbReference type="ChEBI" id="CHEBI:30616"/>
        <dbReference type="ChEBI" id="CHEBI:33019"/>
        <dbReference type="ChEBI" id="CHEBI:58095"/>
        <dbReference type="ChEBI" id="CHEBI:78442"/>
        <dbReference type="ChEBI" id="CHEBI:78531"/>
        <dbReference type="ChEBI" id="CHEBI:456215"/>
        <dbReference type="EC" id="6.1.1.20"/>
    </reaction>
</comment>
<dbReference type="CDD" id="cd02796">
    <property type="entry name" value="tRNA_bind_bactPheRS"/>
    <property type="match status" value="1"/>
</dbReference>
<comment type="caution">
    <text evidence="15">Lacks conserved residue(s) required for the propagation of feature annotation.</text>
</comment>
<dbReference type="InterPro" id="IPR033714">
    <property type="entry name" value="tRNA_bind_bactPheRS"/>
</dbReference>
<keyword evidence="6 15" id="KW-0436">Ligase</keyword>
<evidence type="ECO:0000259" key="18">
    <source>
        <dbReference type="PROSITE" id="PS51447"/>
    </source>
</evidence>
<evidence type="ECO:0000256" key="14">
    <source>
        <dbReference type="ARBA" id="ARBA00049255"/>
    </source>
</evidence>
<keyword evidence="8 15" id="KW-0547">Nucleotide-binding</keyword>
<evidence type="ECO:0000313" key="21">
    <source>
        <dbReference type="Proteomes" id="UP000256845"/>
    </source>
</evidence>
<keyword evidence="5 16" id="KW-0820">tRNA-binding</keyword>
<comment type="similarity">
    <text evidence="2 15">Belongs to the phenylalanyl-tRNA synthetase beta subunit family. Type 1 subfamily.</text>
</comment>
<evidence type="ECO:0000256" key="4">
    <source>
        <dbReference type="ARBA" id="ARBA00022490"/>
    </source>
</evidence>
<dbReference type="GO" id="GO:0000287">
    <property type="term" value="F:magnesium ion binding"/>
    <property type="evidence" value="ECO:0007669"/>
    <property type="project" value="UniProtKB-UniRule"/>
</dbReference>
<accession>A0A3D9HP14</accession>
<dbReference type="SUPFAM" id="SSF56037">
    <property type="entry name" value="PheT/TilS domain"/>
    <property type="match status" value="1"/>
</dbReference>
<dbReference type="PROSITE" id="PS51483">
    <property type="entry name" value="B5"/>
    <property type="match status" value="1"/>
</dbReference>
<dbReference type="PROSITE" id="PS50886">
    <property type="entry name" value="TRBD"/>
    <property type="match status" value="1"/>
</dbReference>
<dbReference type="SMART" id="SM00896">
    <property type="entry name" value="FDX-ACB"/>
    <property type="match status" value="1"/>
</dbReference>
<dbReference type="Gene3D" id="3.30.56.10">
    <property type="match status" value="2"/>
</dbReference>
<dbReference type="PANTHER" id="PTHR10947">
    <property type="entry name" value="PHENYLALANYL-TRNA SYNTHETASE BETA CHAIN AND LEUCINE-RICH REPEAT-CONTAINING PROTEIN 47"/>
    <property type="match status" value="1"/>
</dbReference>
<dbReference type="InterPro" id="IPR005147">
    <property type="entry name" value="tRNA_synthase_B5-dom"/>
</dbReference>
<dbReference type="Proteomes" id="UP000256845">
    <property type="component" value="Unassembled WGS sequence"/>
</dbReference>
<dbReference type="PROSITE" id="PS51447">
    <property type="entry name" value="FDX_ACB"/>
    <property type="match status" value="1"/>
</dbReference>
<dbReference type="PANTHER" id="PTHR10947:SF0">
    <property type="entry name" value="PHENYLALANINE--TRNA LIGASE BETA SUBUNIT"/>
    <property type="match status" value="1"/>
</dbReference>
<dbReference type="SUPFAM" id="SSF46955">
    <property type="entry name" value="Putative DNA-binding domain"/>
    <property type="match status" value="1"/>
</dbReference>
<organism evidence="20 21">
    <name type="scientific">Aestuariispira insulae</name>
    <dbReference type="NCBI Taxonomy" id="1461337"/>
    <lineage>
        <taxon>Bacteria</taxon>
        <taxon>Pseudomonadati</taxon>
        <taxon>Pseudomonadota</taxon>
        <taxon>Alphaproteobacteria</taxon>
        <taxon>Rhodospirillales</taxon>
        <taxon>Kiloniellaceae</taxon>
        <taxon>Aestuariispira</taxon>
    </lineage>
</organism>
<dbReference type="Pfam" id="PF03483">
    <property type="entry name" value="B3_4"/>
    <property type="match status" value="1"/>
</dbReference>
<sequence length="797" mass="85130">MKFTLSWLKDHLETEASLTEICDKLTEIGLELEEVIDPAAALKPFVIGHVVSAEKHPDADRLRVCIVDNGSEQIQVVCGAPNARQGLKGVFAPSGSHIPGTAVDLKAGVIRGQESNGMLCSERELGLSDEHDGIIDLPEDAPVGVSYAEYAGLNDPVIDIAITPNRGDCLGVYGVARDLAAAGLGTLKQPKLDVVEGSFESPLTWEIASGVDHRCPHVGGVMVKGVKNGPSPKWMQDRLRAIGLRPISALVDITNYVTYDLGRPLHVFDVDKVKGSKLTIRLAEKGEKLLALDGKDYEFDEGMLTISDENGPESIAGIMGGELSGCTDETVNVFLESALWDPINIAETGRKLGINSDARYRFERGVDARGADWGVNAGLKLILELCGGEASKRTFAGAEPKWQRQVTLRAEKIKTRGGLDMAAKDAEAILQRLGFETKLEGDLITADVPAWRPDIEGEHCLVEEVLRINGLDKVEAVSMDRGTALPPLAISLKQRRVAMTKKVLALRGMMEAVTFSFMSEKDAELFGGVPTNLKVANPISADLDVMRPSILPNLIAAASRNADRGISDVALFEVGPAFRDPTPKGQDMVAAGLRAGKTGPRHWGQDPRAVDAFDAKADVIGALEGIGAPAANLQVSADAPSWYHPGRSGSLRLGPNVIAYFGEVHPKVMKAFGLKGRACAFEIFMDNIPVPKAKGAARGKLDISNLMPVNRDFAFVVNGDVPADKLIKAASGADKKLVSNVTLFDVYEGAELEGKKSVALTVTLQPTTKTLTDEEIEAVAAKIVANVAKSTGGVLRS</sequence>
<reference evidence="20 21" key="1">
    <citation type="submission" date="2018-07" db="EMBL/GenBank/DDBJ databases">
        <title>Genomic Encyclopedia of Type Strains, Phase III (KMG-III): the genomes of soil and plant-associated and newly described type strains.</title>
        <authorList>
            <person name="Whitman W."/>
        </authorList>
    </citation>
    <scope>NUCLEOTIDE SEQUENCE [LARGE SCALE GENOMIC DNA]</scope>
    <source>
        <strain evidence="20 21">CECT 8488</strain>
    </source>
</reference>
<dbReference type="Pfam" id="PF17759">
    <property type="entry name" value="tRNA_synthFbeta"/>
    <property type="match status" value="1"/>
</dbReference>
<comment type="cofactor">
    <cofactor evidence="15">
        <name>Mg(2+)</name>
        <dbReference type="ChEBI" id="CHEBI:18420"/>
    </cofactor>
    <text evidence="15">Binds 2 magnesium ions per tetramer.</text>
</comment>
<dbReference type="GO" id="GO:0004826">
    <property type="term" value="F:phenylalanine-tRNA ligase activity"/>
    <property type="evidence" value="ECO:0007669"/>
    <property type="project" value="UniProtKB-UniRule"/>
</dbReference>
<keyword evidence="13 15" id="KW-0030">Aminoacyl-tRNA synthetase</keyword>
<dbReference type="GO" id="GO:0005524">
    <property type="term" value="F:ATP binding"/>
    <property type="evidence" value="ECO:0007669"/>
    <property type="project" value="UniProtKB-UniRule"/>
</dbReference>
<dbReference type="SUPFAM" id="SSF55681">
    <property type="entry name" value="Class II aaRS and biotin synthetases"/>
    <property type="match status" value="1"/>
</dbReference>
<dbReference type="EMBL" id="QRDW01000003">
    <property type="protein sequence ID" value="RED51209.1"/>
    <property type="molecule type" value="Genomic_DNA"/>
</dbReference>
<dbReference type="SUPFAM" id="SSF54991">
    <property type="entry name" value="Anticodon-binding domain of PheRS"/>
    <property type="match status" value="1"/>
</dbReference>
<feature type="domain" description="FDX-ACB" evidence="18">
    <location>
        <begin position="704"/>
        <end position="796"/>
    </location>
</feature>
<evidence type="ECO:0000256" key="13">
    <source>
        <dbReference type="ARBA" id="ARBA00023146"/>
    </source>
</evidence>
<keyword evidence="10 15" id="KW-0460">Magnesium</keyword>
<dbReference type="Pfam" id="PF03147">
    <property type="entry name" value="FDX-ACB"/>
    <property type="match status" value="1"/>
</dbReference>
<evidence type="ECO:0000256" key="6">
    <source>
        <dbReference type="ARBA" id="ARBA00022598"/>
    </source>
</evidence>
<dbReference type="OrthoDB" id="9805455at2"/>
<dbReference type="SUPFAM" id="SSF50249">
    <property type="entry name" value="Nucleic acid-binding proteins"/>
    <property type="match status" value="1"/>
</dbReference>
<dbReference type="NCBIfam" id="NF045760">
    <property type="entry name" value="YtpR"/>
    <property type="match status" value="1"/>
</dbReference>
<gene>
    <name evidence="15" type="primary">pheT</name>
    <name evidence="20" type="ORF">DFP90_1036</name>
</gene>
<dbReference type="InterPro" id="IPR020825">
    <property type="entry name" value="Phe-tRNA_synthase-like_B3/B4"/>
</dbReference>
<protein>
    <recommendedName>
        <fullName evidence="15">Phenylalanine--tRNA ligase beta subunit</fullName>
        <ecNumber evidence="15">6.1.1.20</ecNumber>
    </recommendedName>
    <alternativeName>
        <fullName evidence="15">Phenylalanyl-tRNA synthetase beta subunit</fullName>
        <shortName evidence="15">PheRS</shortName>
    </alternativeName>
</protein>
<dbReference type="InterPro" id="IPR045060">
    <property type="entry name" value="Phe-tRNA-ligase_IIc_bsu"/>
</dbReference>
<evidence type="ECO:0000259" key="19">
    <source>
        <dbReference type="PROSITE" id="PS51483"/>
    </source>
</evidence>
<dbReference type="InterPro" id="IPR004532">
    <property type="entry name" value="Phe-tRNA-ligase_IIc_bsu_bact"/>
</dbReference>
<dbReference type="GO" id="GO:0000049">
    <property type="term" value="F:tRNA binding"/>
    <property type="evidence" value="ECO:0007669"/>
    <property type="project" value="UniProtKB-UniRule"/>
</dbReference>
<feature type="domain" description="TRNA-binding" evidence="17">
    <location>
        <begin position="39"/>
        <end position="148"/>
    </location>
</feature>
<evidence type="ECO:0000256" key="2">
    <source>
        <dbReference type="ARBA" id="ARBA00008653"/>
    </source>
</evidence>
<dbReference type="SMART" id="SM00873">
    <property type="entry name" value="B3_4"/>
    <property type="match status" value="1"/>
</dbReference>
<evidence type="ECO:0000256" key="3">
    <source>
        <dbReference type="ARBA" id="ARBA00011209"/>
    </source>
</evidence>
<keyword evidence="7 15" id="KW-0479">Metal-binding</keyword>
<evidence type="ECO:0000256" key="11">
    <source>
        <dbReference type="ARBA" id="ARBA00022884"/>
    </source>
</evidence>
<evidence type="ECO:0000256" key="10">
    <source>
        <dbReference type="ARBA" id="ARBA00022842"/>
    </source>
</evidence>
<keyword evidence="9 15" id="KW-0067">ATP-binding</keyword>
<dbReference type="EC" id="6.1.1.20" evidence="15"/>
<feature type="binding site" evidence="15">
    <location>
        <position position="463"/>
    </location>
    <ligand>
        <name>Mg(2+)</name>
        <dbReference type="ChEBI" id="CHEBI:18420"/>
        <note>shared with alpha subunit</note>
    </ligand>
</feature>
<feature type="binding site" evidence="15">
    <location>
        <position position="454"/>
    </location>
    <ligand>
        <name>Mg(2+)</name>
        <dbReference type="ChEBI" id="CHEBI:18420"/>
        <note>shared with alpha subunit</note>
    </ligand>
</feature>
<evidence type="ECO:0000256" key="8">
    <source>
        <dbReference type="ARBA" id="ARBA00022741"/>
    </source>
</evidence>
<dbReference type="Pfam" id="PF01588">
    <property type="entry name" value="tRNA_bind"/>
    <property type="match status" value="1"/>
</dbReference>
<dbReference type="Gene3D" id="3.30.70.380">
    <property type="entry name" value="Ferrodoxin-fold anticodon-binding domain"/>
    <property type="match status" value="1"/>
</dbReference>
<evidence type="ECO:0000256" key="9">
    <source>
        <dbReference type="ARBA" id="ARBA00022840"/>
    </source>
</evidence>